<dbReference type="InterPro" id="IPR001623">
    <property type="entry name" value="DnaJ_domain"/>
</dbReference>
<sequence>MFRRYASSKPFQWPTTPNPSPHQIFHLPRNASQQDIKQRYFDLVRIYHPDKVEHSIASEIAHARFQAITAAYASLRGVSSDSQDAPPSPTARNLYKRNRRLYTAPPFSDERWKDRIIVSGVLLVGCIYLAQPCIEAVRRRFALSSTARQCGAT</sequence>
<protein>
    <recommendedName>
        <fullName evidence="3">J domain-containing protein</fullName>
    </recommendedName>
</protein>
<comment type="caution">
    <text evidence="4">The sequence shown here is derived from an EMBL/GenBank/DDBJ whole genome shotgun (WGS) entry which is preliminary data.</text>
</comment>
<reference evidence="4" key="1">
    <citation type="submission" date="2023-03" db="EMBL/GenBank/DDBJ databases">
        <title>Massive genome expansion in bonnet fungi (Mycena s.s.) driven by repeated elements and novel gene families across ecological guilds.</title>
        <authorList>
            <consortium name="Lawrence Berkeley National Laboratory"/>
            <person name="Harder C.B."/>
            <person name="Miyauchi S."/>
            <person name="Viragh M."/>
            <person name="Kuo A."/>
            <person name="Thoen E."/>
            <person name="Andreopoulos B."/>
            <person name="Lu D."/>
            <person name="Skrede I."/>
            <person name="Drula E."/>
            <person name="Henrissat B."/>
            <person name="Morin E."/>
            <person name="Kohler A."/>
            <person name="Barry K."/>
            <person name="LaButti K."/>
            <person name="Morin E."/>
            <person name="Salamov A."/>
            <person name="Lipzen A."/>
            <person name="Mereny Z."/>
            <person name="Hegedus B."/>
            <person name="Baldrian P."/>
            <person name="Stursova M."/>
            <person name="Weitz H."/>
            <person name="Taylor A."/>
            <person name="Grigoriev I.V."/>
            <person name="Nagy L.G."/>
            <person name="Martin F."/>
            <person name="Kauserud H."/>
        </authorList>
    </citation>
    <scope>NUCLEOTIDE SEQUENCE</scope>
    <source>
        <strain evidence="4">9284</strain>
    </source>
</reference>
<gene>
    <name evidence="4" type="ORF">FB45DRAFT_893408</name>
</gene>
<evidence type="ECO:0000256" key="2">
    <source>
        <dbReference type="SAM" id="MobiDB-lite"/>
    </source>
</evidence>
<dbReference type="CDD" id="cd06257">
    <property type="entry name" value="DnaJ"/>
    <property type="match status" value="1"/>
</dbReference>
<accession>A0AAD7CFE2</accession>
<name>A0AAD7CFE2_9AGAR</name>
<dbReference type="Pfam" id="PF00226">
    <property type="entry name" value="DnaJ"/>
    <property type="match status" value="1"/>
</dbReference>
<dbReference type="InterPro" id="IPR051938">
    <property type="entry name" value="Apopto_cytoskel_mod"/>
</dbReference>
<dbReference type="SMART" id="SM00271">
    <property type="entry name" value="DnaJ"/>
    <property type="match status" value="1"/>
</dbReference>
<dbReference type="PRINTS" id="PR00625">
    <property type="entry name" value="JDOMAIN"/>
</dbReference>
<keyword evidence="1" id="KW-0143">Chaperone</keyword>
<evidence type="ECO:0000313" key="4">
    <source>
        <dbReference type="EMBL" id="KAJ7647426.1"/>
    </source>
</evidence>
<dbReference type="PROSITE" id="PS50076">
    <property type="entry name" value="DNAJ_2"/>
    <property type="match status" value="1"/>
</dbReference>
<evidence type="ECO:0000259" key="3">
    <source>
        <dbReference type="PROSITE" id="PS50076"/>
    </source>
</evidence>
<dbReference type="PANTHER" id="PTHR44145:SF3">
    <property type="entry name" value="DNAJ HOMOLOG SUBFAMILY A MEMBER 3, MITOCHONDRIAL"/>
    <property type="match status" value="1"/>
</dbReference>
<dbReference type="SUPFAM" id="SSF46565">
    <property type="entry name" value="Chaperone J-domain"/>
    <property type="match status" value="1"/>
</dbReference>
<feature type="region of interest" description="Disordered" evidence="2">
    <location>
        <begin position="1"/>
        <end position="20"/>
    </location>
</feature>
<evidence type="ECO:0000256" key="1">
    <source>
        <dbReference type="ARBA" id="ARBA00023186"/>
    </source>
</evidence>
<dbReference type="AlphaFoldDB" id="A0AAD7CFE2"/>
<dbReference type="PANTHER" id="PTHR44145">
    <property type="entry name" value="DNAJ HOMOLOG SUBFAMILY A MEMBER 3, MITOCHONDRIAL"/>
    <property type="match status" value="1"/>
</dbReference>
<organism evidence="4 5">
    <name type="scientific">Roridomyces roridus</name>
    <dbReference type="NCBI Taxonomy" id="1738132"/>
    <lineage>
        <taxon>Eukaryota</taxon>
        <taxon>Fungi</taxon>
        <taxon>Dikarya</taxon>
        <taxon>Basidiomycota</taxon>
        <taxon>Agaricomycotina</taxon>
        <taxon>Agaricomycetes</taxon>
        <taxon>Agaricomycetidae</taxon>
        <taxon>Agaricales</taxon>
        <taxon>Marasmiineae</taxon>
        <taxon>Mycenaceae</taxon>
        <taxon>Roridomyces</taxon>
    </lineage>
</organism>
<proteinExistence type="predicted"/>
<dbReference type="InterPro" id="IPR036869">
    <property type="entry name" value="J_dom_sf"/>
</dbReference>
<dbReference type="EMBL" id="JARKIF010000002">
    <property type="protein sequence ID" value="KAJ7647426.1"/>
    <property type="molecule type" value="Genomic_DNA"/>
</dbReference>
<keyword evidence="5" id="KW-1185">Reference proteome</keyword>
<dbReference type="Proteomes" id="UP001221142">
    <property type="component" value="Unassembled WGS sequence"/>
</dbReference>
<feature type="domain" description="J" evidence="3">
    <location>
        <begin position="20"/>
        <end position="99"/>
    </location>
</feature>
<evidence type="ECO:0000313" key="5">
    <source>
        <dbReference type="Proteomes" id="UP001221142"/>
    </source>
</evidence>
<dbReference type="Gene3D" id="1.10.287.110">
    <property type="entry name" value="DnaJ domain"/>
    <property type="match status" value="1"/>
</dbReference>